<keyword evidence="3" id="KW-1185">Reference proteome</keyword>
<dbReference type="Pfam" id="PF07816">
    <property type="entry name" value="DUF1645"/>
    <property type="match status" value="1"/>
</dbReference>
<dbReference type="InterPro" id="IPR012442">
    <property type="entry name" value="DUF1645_plant"/>
</dbReference>
<dbReference type="Proteomes" id="UP001341840">
    <property type="component" value="Unassembled WGS sequence"/>
</dbReference>
<accession>A0ABU6R8M8</accession>
<evidence type="ECO:0000313" key="3">
    <source>
        <dbReference type="Proteomes" id="UP001341840"/>
    </source>
</evidence>
<organism evidence="2 3">
    <name type="scientific">Stylosanthes scabra</name>
    <dbReference type="NCBI Taxonomy" id="79078"/>
    <lineage>
        <taxon>Eukaryota</taxon>
        <taxon>Viridiplantae</taxon>
        <taxon>Streptophyta</taxon>
        <taxon>Embryophyta</taxon>
        <taxon>Tracheophyta</taxon>
        <taxon>Spermatophyta</taxon>
        <taxon>Magnoliopsida</taxon>
        <taxon>eudicotyledons</taxon>
        <taxon>Gunneridae</taxon>
        <taxon>Pentapetalae</taxon>
        <taxon>rosids</taxon>
        <taxon>fabids</taxon>
        <taxon>Fabales</taxon>
        <taxon>Fabaceae</taxon>
        <taxon>Papilionoideae</taxon>
        <taxon>50 kb inversion clade</taxon>
        <taxon>dalbergioids sensu lato</taxon>
        <taxon>Dalbergieae</taxon>
        <taxon>Pterocarpus clade</taxon>
        <taxon>Stylosanthes</taxon>
    </lineage>
</organism>
<comment type="caution">
    <text evidence="2">The sequence shown here is derived from an EMBL/GenBank/DDBJ whole genome shotgun (WGS) entry which is preliminary data.</text>
</comment>
<feature type="compositionally biased region" description="Basic and acidic residues" evidence="1">
    <location>
        <begin position="160"/>
        <end position="181"/>
    </location>
</feature>
<feature type="region of interest" description="Disordered" evidence="1">
    <location>
        <begin position="159"/>
        <end position="240"/>
    </location>
</feature>
<name>A0ABU6R8M8_9FABA</name>
<sequence>MEVMVQNSSAMDNFEFSGTMSSPYLSAPSSPKRFGEYYLSAPTSPSRVSELYGEFDDYYFSTTTINDASTSSSSSAMHFEQVVANNNNKDGDGDGNGFAFFVNRESEKPSRSAEELFDGGKIKLLEPKGNELLKKSYHKEEEEDEEEGEGDIVFKSFSQKKKEAKESHHQETQDRRGRDRTPASSSTLTSSNSGRRITRSHSPYRTPFQEQQQQPPLTNKLEGPSILSSSNNNNNNKVGSLSKRWRIKDLLLFRSASEGRASTKDQLKNILFYNNNKSIHKHDEGINKTSSFRSIDSSSFRKKGHVSPHELHYAMKRAESEDLKKKTYLPYKQGILGRLAGFGL</sequence>
<dbReference type="PANTHER" id="PTHR33095:SF105">
    <property type="entry name" value="DUF1645 FAMILY PROTEIN"/>
    <property type="match status" value="1"/>
</dbReference>
<reference evidence="2 3" key="1">
    <citation type="journal article" date="2023" name="Plants (Basel)">
        <title>Bridging the Gap: Combining Genomics and Transcriptomics Approaches to Understand Stylosanthes scabra, an Orphan Legume from the Brazilian Caatinga.</title>
        <authorList>
            <person name="Ferreira-Neto J.R.C."/>
            <person name="da Silva M.D."/>
            <person name="Binneck E."/>
            <person name="de Melo N.F."/>
            <person name="da Silva R.H."/>
            <person name="de Melo A.L.T.M."/>
            <person name="Pandolfi V."/>
            <person name="Bustamante F.O."/>
            <person name="Brasileiro-Vidal A.C."/>
            <person name="Benko-Iseppon A.M."/>
        </authorList>
    </citation>
    <scope>NUCLEOTIDE SEQUENCE [LARGE SCALE GENOMIC DNA]</scope>
    <source>
        <tissue evidence="2">Leaves</tissue>
    </source>
</reference>
<gene>
    <name evidence="2" type="ORF">PIB30_019836</name>
</gene>
<dbReference type="EMBL" id="JASCZI010030270">
    <property type="protein sequence ID" value="MED6120325.1"/>
    <property type="molecule type" value="Genomic_DNA"/>
</dbReference>
<protein>
    <submittedName>
        <fullName evidence="2">Uncharacterized protein</fullName>
    </submittedName>
</protein>
<proteinExistence type="predicted"/>
<evidence type="ECO:0000313" key="2">
    <source>
        <dbReference type="EMBL" id="MED6120325.1"/>
    </source>
</evidence>
<feature type="compositionally biased region" description="Polar residues" evidence="1">
    <location>
        <begin position="200"/>
        <end position="217"/>
    </location>
</feature>
<dbReference type="PANTHER" id="PTHR33095">
    <property type="entry name" value="OS07G0619500 PROTEIN"/>
    <property type="match status" value="1"/>
</dbReference>
<evidence type="ECO:0000256" key="1">
    <source>
        <dbReference type="SAM" id="MobiDB-lite"/>
    </source>
</evidence>
<feature type="compositionally biased region" description="Low complexity" evidence="1">
    <location>
        <begin position="184"/>
        <end position="193"/>
    </location>
</feature>